<keyword evidence="2" id="KW-1133">Transmembrane helix</keyword>
<dbReference type="Proteomes" id="UP001217089">
    <property type="component" value="Unassembled WGS sequence"/>
</dbReference>
<accession>A0ABQ9FD24</accession>
<feature type="region of interest" description="Disordered" evidence="1">
    <location>
        <begin position="110"/>
        <end position="142"/>
    </location>
</feature>
<keyword evidence="2" id="KW-0812">Transmembrane</keyword>
<name>A0ABQ9FD24_TEGGR</name>
<keyword evidence="2" id="KW-0472">Membrane</keyword>
<gene>
    <name evidence="3" type="ORF">KUTeg_006686</name>
</gene>
<evidence type="ECO:0000256" key="1">
    <source>
        <dbReference type="SAM" id="MobiDB-lite"/>
    </source>
</evidence>
<keyword evidence="4" id="KW-1185">Reference proteome</keyword>
<reference evidence="3 4" key="1">
    <citation type="submission" date="2022-12" db="EMBL/GenBank/DDBJ databases">
        <title>Chromosome-level genome of Tegillarca granosa.</title>
        <authorList>
            <person name="Kim J."/>
        </authorList>
    </citation>
    <scope>NUCLEOTIDE SEQUENCE [LARGE SCALE GENOMIC DNA]</scope>
    <source>
        <strain evidence="3">Teg-2019</strain>
        <tissue evidence="3">Adductor muscle</tissue>
    </source>
</reference>
<feature type="compositionally biased region" description="Low complexity" evidence="1">
    <location>
        <begin position="121"/>
        <end position="136"/>
    </location>
</feature>
<sequence length="186" mass="20667">MELINFTLPEPLSIIFISLDTSMEMASYNVSSNNTQPESTDGGNIYSHTINTSRKTIENKTNEHKKGRSKLQLAIFNQLFGVCLFVLGLVAGILIGIYAFHGTRCEQTNNKSSSLDPLKGAQSSSQSATTLHSSASEQSKVTVPTTISNVQSTITPCRKCAWQNPVYKPTYPEKYNKYKKRCRSIY</sequence>
<comment type="caution">
    <text evidence="3">The sequence shown here is derived from an EMBL/GenBank/DDBJ whole genome shotgun (WGS) entry which is preliminary data.</text>
</comment>
<protein>
    <submittedName>
        <fullName evidence="3">Uncharacterized protein</fullName>
    </submittedName>
</protein>
<evidence type="ECO:0000313" key="4">
    <source>
        <dbReference type="Proteomes" id="UP001217089"/>
    </source>
</evidence>
<feature type="transmembrane region" description="Helical" evidence="2">
    <location>
        <begin position="75"/>
        <end position="100"/>
    </location>
</feature>
<proteinExistence type="predicted"/>
<dbReference type="EMBL" id="JARBDR010000337">
    <property type="protein sequence ID" value="KAJ8314536.1"/>
    <property type="molecule type" value="Genomic_DNA"/>
</dbReference>
<evidence type="ECO:0000313" key="3">
    <source>
        <dbReference type="EMBL" id="KAJ8314536.1"/>
    </source>
</evidence>
<evidence type="ECO:0000256" key="2">
    <source>
        <dbReference type="SAM" id="Phobius"/>
    </source>
</evidence>
<organism evidence="3 4">
    <name type="scientific">Tegillarca granosa</name>
    <name type="common">Malaysian cockle</name>
    <name type="synonym">Anadara granosa</name>
    <dbReference type="NCBI Taxonomy" id="220873"/>
    <lineage>
        <taxon>Eukaryota</taxon>
        <taxon>Metazoa</taxon>
        <taxon>Spiralia</taxon>
        <taxon>Lophotrochozoa</taxon>
        <taxon>Mollusca</taxon>
        <taxon>Bivalvia</taxon>
        <taxon>Autobranchia</taxon>
        <taxon>Pteriomorphia</taxon>
        <taxon>Arcoida</taxon>
        <taxon>Arcoidea</taxon>
        <taxon>Arcidae</taxon>
        <taxon>Tegillarca</taxon>
    </lineage>
</organism>